<protein>
    <recommendedName>
        <fullName evidence="3">Tantalus-like domain-containing protein</fullName>
    </recommendedName>
</protein>
<reference evidence="1" key="1">
    <citation type="submission" date="2024-04" db="EMBL/GenBank/DDBJ databases">
        <authorList>
            <consortium name="Molecular Ecology Group"/>
        </authorList>
    </citation>
    <scope>NUCLEOTIDE SEQUENCE</scope>
</reference>
<evidence type="ECO:0000313" key="2">
    <source>
        <dbReference type="Proteomes" id="UP001497644"/>
    </source>
</evidence>
<evidence type="ECO:0000313" key="1">
    <source>
        <dbReference type="EMBL" id="CAL1676745.1"/>
    </source>
</evidence>
<sequence>MDEGQTDNTISVDCSDNTTVPVVTANLEMLTIDVNSSSTEPTKRVLRKKISKSVSTDVLNRRCSLKPKKRRLSEIDTDEENIKEYYLDKKINKKINLETIYEESDSSSDDTRARMSAKKFKRMLLFSPTASKLKKRRVKVQRVFGSKIRWYKRYDSMQTLEDKLNALKESSPTKIDRELK</sequence>
<accession>A0AAV2NA43</accession>
<gene>
    <name evidence="1" type="ORF">LPLAT_LOCUS2870</name>
</gene>
<proteinExistence type="predicted"/>
<organism evidence="1 2">
    <name type="scientific">Lasius platythorax</name>
    <dbReference type="NCBI Taxonomy" id="488582"/>
    <lineage>
        <taxon>Eukaryota</taxon>
        <taxon>Metazoa</taxon>
        <taxon>Ecdysozoa</taxon>
        <taxon>Arthropoda</taxon>
        <taxon>Hexapoda</taxon>
        <taxon>Insecta</taxon>
        <taxon>Pterygota</taxon>
        <taxon>Neoptera</taxon>
        <taxon>Endopterygota</taxon>
        <taxon>Hymenoptera</taxon>
        <taxon>Apocrita</taxon>
        <taxon>Aculeata</taxon>
        <taxon>Formicoidea</taxon>
        <taxon>Formicidae</taxon>
        <taxon>Formicinae</taxon>
        <taxon>Lasius</taxon>
        <taxon>Lasius</taxon>
    </lineage>
</organism>
<name>A0AAV2NA43_9HYME</name>
<dbReference type="AlphaFoldDB" id="A0AAV2NA43"/>
<dbReference type="Proteomes" id="UP001497644">
    <property type="component" value="Chromosome 12"/>
</dbReference>
<dbReference type="EMBL" id="OZ034835">
    <property type="protein sequence ID" value="CAL1676745.1"/>
    <property type="molecule type" value="Genomic_DNA"/>
</dbReference>
<evidence type="ECO:0008006" key="3">
    <source>
        <dbReference type="Google" id="ProtNLM"/>
    </source>
</evidence>
<keyword evidence="2" id="KW-1185">Reference proteome</keyword>